<name>A0A0F9BPZ5_9ZZZZ</name>
<proteinExistence type="predicted"/>
<accession>A0A0F9BPZ5</accession>
<sequence>MKITRAMADFIYEEFQLFINGQTSHASFRRHLDALVDEREEADENELVMDHEVKALRVEPQPEVIEWHEGFYGTDGTWLYRILGRTNGVLLGVIHGDESKTISLNDEHLSKPTRDQLKTKIGTDEETGKNIYAWAREDGNAVRVYHSNGGSWWFTETKGVEAIRAWCKIVGVIVVTDHQRTKMFNGEYPPK</sequence>
<reference evidence="1" key="1">
    <citation type="journal article" date="2015" name="Nature">
        <title>Complex archaea that bridge the gap between prokaryotes and eukaryotes.</title>
        <authorList>
            <person name="Spang A."/>
            <person name="Saw J.H."/>
            <person name="Jorgensen S.L."/>
            <person name="Zaremba-Niedzwiedzka K."/>
            <person name="Martijn J."/>
            <person name="Lind A.E."/>
            <person name="van Eijk R."/>
            <person name="Schleper C."/>
            <person name="Guy L."/>
            <person name="Ettema T.J."/>
        </authorList>
    </citation>
    <scope>NUCLEOTIDE SEQUENCE</scope>
</reference>
<organism evidence="1">
    <name type="scientific">marine sediment metagenome</name>
    <dbReference type="NCBI Taxonomy" id="412755"/>
    <lineage>
        <taxon>unclassified sequences</taxon>
        <taxon>metagenomes</taxon>
        <taxon>ecological metagenomes</taxon>
    </lineage>
</organism>
<protein>
    <submittedName>
        <fullName evidence="1">Uncharacterized protein</fullName>
    </submittedName>
</protein>
<evidence type="ECO:0000313" key="1">
    <source>
        <dbReference type="EMBL" id="KKL23979.1"/>
    </source>
</evidence>
<gene>
    <name evidence="1" type="ORF">LCGC14_2419950</name>
</gene>
<dbReference type="AlphaFoldDB" id="A0A0F9BPZ5"/>
<comment type="caution">
    <text evidence="1">The sequence shown here is derived from an EMBL/GenBank/DDBJ whole genome shotgun (WGS) entry which is preliminary data.</text>
</comment>
<dbReference type="EMBL" id="LAZR01036765">
    <property type="protein sequence ID" value="KKL23979.1"/>
    <property type="molecule type" value="Genomic_DNA"/>
</dbReference>